<proteinExistence type="predicted"/>
<dbReference type="EMBL" id="VCHE01000182">
    <property type="protein sequence ID" value="KAB2569609.1"/>
    <property type="molecule type" value="Genomic_DNA"/>
</dbReference>
<dbReference type="Proteomes" id="UP000325902">
    <property type="component" value="Unassembled WGS sequence"/>
</dbReference>
<keyword evidence="3" id="KW-1185">Reference proteome</keyword>
<feature type="compositionally biased region" description="Low complexity" evidence="1">
    <location>
        <begin position="146"/>
        <end position="157"/>
    </location>
</feature>
<evidence type="ECO:0000313" key="2">
    <source>
        <dbReference type="EMBL" id="KAB2569609.1"/>
    </source>
</evidence>
<feature type="compositionally biased region" description="Polar residues" evidence="1">
    <location>
        <begin position="70"/>
        <end position="113"/>
    </location>
</feature>
<evidence type="ECO:0000256" key="1">
    <source>
        <dbReference type="SAM" id="MobiDB-lite"/>
    </source>
</evidence>
<gene>
    <name evidence="2" type="ORF">DBV05_g11722</name>
</gene>
<reference evidence="2 3" key="1">
    <citation type="journal article" date="2019" name="Sci. Rep.">
        <title>A multi-omics analysis of the grapevine pathogen Lasiodiplodia theobromae reveals that temperature affects the expression of virulence- and pathogenicity-related genes.</title>
        <authorList>
            <person name="Felix C."/>
            <person name="Meneses R."/>
            <person name="Goncalves M.F.M."/>
            <person name="Tilleman L."/>
            <person name="Duarte A.S."/>
            <person name="Jorrin-Novo J.V."/>
            <person name="Van de Peer Y."/>
            <person name="Deforce D."/>
            <person name="Van Nieuwerburgh F."/>
            <person name="Esteves A.C."/>
            <person name="Alves A."/>
        </authorList>
    </citation>
    <scope>NUCLEOTIDE SEQUENCE [LARGE SCALE GENOMIC DNA]</scope>
    <source>
        <strain evidence="2 3">LA-SOL3</strain>
    </source>
</reference>
<protein>
    <submittedName>
        <fullName evidence="2">Uncharacterized protein</fullName>
    </submittedName>
</protein>
<comment type="caution">
    <text evidence="2">The sequence shown here is derived from an EMBL/GenBank/DDBJ whole genome shotgun (WGS) entry which is preliminary data.</text>
</comment>
<evidence type="ECO:0000313" key="3">
    <source>
        <dbReference type="Proteomes" id="UP000325902"/>
    </source>
</evidence>
<sequence length="230" mass="25659">MPFPYANDDSRRVSLEQYAANFHGGILEAHANAFDPYVQQHQPPRQSNHGRTAVLPPDQAPPYQNPYWVSDQSSAPTTQVTVPRSSSHCKPTFSAVTLNHHTSIASPPSSTGRSDPEQPRQASPRRSPSAATNHNRADQVPASWQSNNRSTRASSRSGTYGVCCGKSYGTKFTFERHRRESRTCPYGTAGRKFVCYTCANTDHHHDREYATFQRQYYLGDSSTCQSTFSL</sequence>
<feature type="compositionally biased region" description="Polar residues" evidence="1">
    <location>
        <begin position="120"/>
        <end position="134"/>
    </location>
</feature>
<feature type="region of interest" description="Disordered" evidence="1">
    <location>
        <begin position="39"/>
        <end position="158"/>
    </location>
</feature>
<organism evidence="2 3">
    <name type="scientific">Lasiodiplodia theobromae</name>
    <dbReference type="NCBI Taxonomy" id="45133"/>
    <lineage>
        <taxon>Eukaryota</taxon>
        <taxon>Fungi</taxon>
        <taxon>Dikarya</taxon>
        <taxon>Ascomycota</taxon>
        <taxon>Pezizomycotina</taxon>
        <taxon>Dothideomycetes</taxon>
        <taxon>Dothideomycetes incertae sedis</taxon>
        <taxon>Botryosphaeriales</taxon>
        <taxon>Botryosphaeriaceae</taxon>
        <taxon>Lasiodiplodia</taxon>
    </lineage>
</organism>
<dbReference type="AlphaFoldDB" id="A0A5N5CW77"/>
<accession>A0A5N5CW77</accession>
<name>A0A5N5CW77_9PEZI</name>
<feature type="compositionally biased region" description="Polar residues" evidence="1">
    <location>
        <begin position="39"/>
        <end position="50"/>
    </location>
</feature>